<feature type="compositionally biased region" description="Basic and acidic residues" evidence="1">
    <location>
        <begin position="377"/>
        <end position="399"/>
    </location>
</feature>
<organism evidence="2 3">
    <name type="scientific">Trametes cubensis</name>
    <dbReference type="NCBI Taxonomy" id="1111947"/>
    <lineage>
        <taxon>Eukaryota</taxon>
        <taxon>Fungi</taxon>
        <taxon>Dikarya</taxon>
        <taxon>Basidiomycota</taxon>
        <taxon>Agaricomycotina</taxon>
        <taxon>Agaricomycetes</taxon>
        <taxon>Polyporales</taxon>
        <taxon>Polyporaceae</taxon>
        <taxon>Trametes</taxon>
    </lineage>
</organism>
<evidence type="ECO:0000313" key="2">
    <source>
        <dbReference type="EMBL" id="KAJ8457375.1"/>
    </source>
</evidence>
<comment type="caution">
    <text evidence="2">The sequence shown here is derived from an EMBL/GenBank/DDBJ whole genome shotgun (WGS) entry which is preliminary data.</text>
</comment>
<feature type="compositionally biased region" description="Low complexity" evidence="1">
    <location>
        <begin position="56"/>
        <end position="76"/>
    </location>
</feature>
<evidence type="ECO:0000313" key="3">
    <source>
        <dbReference type="Proteomes" id="UP001215151"/>
    </source>
</evidence>
<proteinExistence type="predicted"/>
<feature type="region of interest" description="Disordered" evidence="1">
    <location>
        <begin position="342"/>
        <end position="404"/>
    </location>
</feature>
<name>A0AAD7TIG3_9APHY</name>
<evidence type="ECO:0000256" key="1">
    <source>
        <dbReference type="SAM" id="MobiDB-lite"/>
    </source>
</evidence>
<dbReference type="AlphaFoldDB" id="A0AAD7TIG3"/>
<gene>
    <name evidence="2" type="ORF">ONZ51_g11571</name>
</gene>
<dbReference type="EMBL" id="JAPEVG010000568">
    <property type="protein sequence ID" value="KAJ8457375.1"/>
    <property type="molecule type" value="Genomic_DNA"/>
</dbReference>
<keyword evidence="3" id="KW-1185">Reference proteome</keyword>
<sequence>MAVAGKIYKTHSTAEQLSMLTDFSLESAGVAEKDLRKQVLAAVRKAGYKAKSTGKAAGSNASRNSASSSTSAAKAGSSKDDARPQRKRKRDDDLNELLPSKPSEDGDGYGSLEFNEVLDEEVIKTKYTVVNRAPIMMAWAFVVAERLGFKREEALSIGTFTASLLVPLLAWRGDAHRALGPLSASVYTEMNAVSKGVSLGIYRDGEGRGMEASRTGSQPYVQLMGRRMYVSHELRPALTQIDLTDVSLSPFVARPLYQTATSQWRALSSGAPVAPTSAFSYISRALRQTTPHIVGALRLLAASYSPSELNDKGFALYAEFRPASEGWGQRGEVRCSAILGLRKPHDEDPTPAKATPSNVDQLVKIEPPEETGVLGEDTSRSEDSSGKKLKLEPPTRDEYDAALDDDALFDEFDLSTIP</sequence>
<reference evidence="2" key="1">
    <citation type="submission" date="2022-11" db="EMBL/GenBank/DDBJ databases">
        <title>Genome Sequence of Cubamyces cubensis.</title>
        <authorList>
            <person name="Buettner E."/>
        </authorList>
    </citation>
    <scope>NUCLEOTIDE SEQUENCE</scope>
    <source>
        <strain evidence="2">MPL-01</strain>
    </source>
</reference>
<feature type="region of interest" description="Disordered" evidence="1">
    <location>
        <begin position="52"/>
        <end position="110"/>
    </location>
</feature>
<accession>A0AAD7TIG3</accession>
<dbReference type="Proteomes" id="UP001215151">
    <property type="component" value="Unassembled WGS sequence"/>
</dbReference>
<protein>
    <submittedName>
        <fullName evidence="2">Uncharacterized protein</fullName>
    </submittedName>
</protein>